<organism evidence="1">
    <name type="scientific">Rhizophora mucronata</name>
    <name type="common">Asiatic mangrove</name>
    <dbReference type="NCBI Taxonomy" id="61149"/>
    <lineage>
        <taxon>Eukaryota</taxon>
        <taxon>Viridiplantae</taxon>
        <taxon>Streptophyta</taxon>
        <taxon>Embryophyta</taxon>
        <taxon>Tracheophyta</taxon>
        <taxon>Spermatophyta</taxon>
        <taxon>Magnoliopsida</taxon>
        <taxon>eudicotyledons</taxon>
        <taxon>Gunneridae</taxon>
        <taxon>Pentapetalae</taxon>
        <taxon>rosids</taxon>
        <taxon>fabids</taxon>
        <taxon>Malpighiales</taxon>
        <taxon>Rhizophoraceae</taxon>
        <taxon>Rhizophora</taxon>
    </lineage>
</organism>
<dbReference type="EMBL" id="GGEC01042371">
    <property type="protein sequence ID" value="MBX22855.1"/>
    <property type="molecule type" value="Transcribed_RNA"/>
</dbReference>
<evidence type="ECO:0000313" key="1">
    <source>
        <dbReference type="EMBL" id="MBX22855.1"/>
    </source>
</evidence>
<proteinExistence type="predicted"/>
<name>A0A2P2LY07_RHIMU</name>
<protein>
    <submittedName>
        <fullName evidence="1">Uncharacterized protein</fullName>
    </submittedName>
</protein>
<sequence length="34" mass="3926">MPYFLDWYSKNFCAIFAVTGKVRALSFINVLGRP</sequence>
<reference evidence="1" key="1">
    <citation type="submission" date="2018-02" db="EMBL/GenBank/DDBJ databases">
        <title>Rhizophora mucronata_Transcriptome.</title>
        <authorList>
            <person name="Meera S.P."/>
            <person name="Sreeshan A."/>
            <person name="Augustine A."/>
        </authorList>
    </citation>
    <scope>NUCLEOTIDE SEQUENCE</scope>
    <source>
        <tissue evidence="1">Leaf</tissue>
    </source>
</reference>
<dbReference type="AlphaFoldDB" id="A0A2P2LY07"/>
<accession>A0A2P2LY07</accession>